<sequence>MPEPDGRRAAGVGGERLDRDRPGAGLGQPLGEHLVVVGQPRLGVAQQVRVRRVGVAGLDRDLVQVQNPLERRLVLPADAGGRQPAEVHGDRRVGRVVAGDRQRGRLDAGAGRARRPERDPDLHRLARGDGGRQGRLTGDHPVGRVAQRQPGRRDRQRGGPGVRDPHGAGRARGRVRAGVVVAEPERGRVDRDLRARRDRPGQVDLLRPVVDDVQVPVVRVLRQVERVDEPAQPGDPGLGLGHVPLGVDRQRDHVGPAAVAGHEQLAVQPAVERVALVLDHAVRRVVLAERVGGPAVVAVRQGADRVLAELLVVDAARRVAAVQHVLAAGDVRVAVVAALVDAVQEVRLRDGDVGDAGDGRRGERALGGGVDPGAVVRAGRGRRRRAAGGRAVRRGEQVPAAGPDQVVRVADAGRVDPDRGVNRPRVVVAGRVVLGPGVERALPAGDPPGEGGRVDLQDGGRQQPVRPQAPRPVRRAHRAVRAHREVQLAVGAERDLVVQVVADGPRQPGHVVLVGLQVRAAQPGQLAGPVAGALERVLGVVHPQDRVRRGAGRVERDAGDEPVAAVGRLHGRDVLGGRQGAVRQDGEPLDQPGQARRVQLAVRPDRDGRVLLAGGGRQLDLLERQVRVGRGDPGAGRERHAERGERGPAGVLHPAGHLERVPGVRVERAERLERDRVAGPARAHVARDGHPVARAVQLDRARVQRGRVDALADVRQVQGGRHEAVPLHVRLAGRRGDLVGPDARPGDLRRARRD</sequence>
<accession>A0A6J4NGI9</accession>
<feature type="region of interest" description="Disordered" evidence="1">
    <location>
        <begin position="1"/>
        <end position="27"/>
    </location>
</feature>
<feature type="compositionally biased region" description="Basic and acidic residues" evidence="1">
    <location>
        <begin position="354"/>
        <end position="364"/>
    </location>
</feature>
<feature type="region of interest" description="Disordered" evidence="1">
    <location>
        <begin position="439"/>
        <end position="475"/>
    </location>
</feature>
<organism evidence="2">
    <name type="scientific">uncultured Phycisphaerae bacterium</name>
    <dbReference type="NCBI Taxonomy" id="904963"/>
    <lineage>
        <taxon>Bacteria</taxon>
        <taxon>Pseudomonadati</taxon>
        <taxon>Planctomycetota</taxon>
        <taxon>Phycisphaerae</taxon>
        <taxon>environmental samples</taxon>
    </lineage>
</organism>
<proteinExistence type="predicted"/>
<dbReference type="EMBL" id="CADCUQ010000206">
    <property type="protein sequence ID" value="CAA9384472.1"/>
    <property type="molecule type" value="Genomic_DNA"/>
</dbReference>
<name>A0A6J4NGI9_9BACT</name>
<protein>
    <submittedName>
        <fullName evidence="2">Uncharacterized protein</fullName>
    </submittedName>
</protein>
<feature type="compositionally biased region" description="Basic and acidic residues" evidence="1">
    <location>
        <begin position="629"/>
        <end position="646"/>
    </location>
</feature>
<reference evidence="2" key="1">
    <citation type="submission" date="2020-02" db="EMBL/GenBank/DDBJ databases">
        <authorList>
            <person name="Meier V. D."/>
        </authorList>
    </citation>
    <scope>NUCLEOTIDE SEQUENCE</scope>
    <source>
        <strain evidence="2">AVDCRST_MAG64</strain>
    </source>
</reference>
<evidence type="ECO:0000313" key="2">
    <source>
        <dbReference type="EMBL" id="CAA9384472.1"/>
    </source>
</evidence>
<evidence type="ECO:0000256" key="1">
    <source>
        <dbReference type="SAM" id="MobiDB-lite"/>
    </source>
</evidence>
<feature type="region of interest" description="Disordered" evidence="1">
    <location>
        <begin position="629"/>
        <end position="655"/>
    </location>
</feature>
<feature type="region of interest" description="Disordered" evidence="1">
    <location>
        <begin position="76"/>
        <end position="176"/>
    </location>
</feature>
<feature type="compositionally biased region" description="Basic and acidic residues" evidence="1">
    <location>
        <begin position="85"/>
        <end position="106"/>
    </location>
</feature>
<gene>
    <name evidence="2" type="ORF">AVDCRST_MAG64-849</name>
</gene>
<feature type="region of interest" description="Disordered" evidence="1">
    <location>
        <begin position="354"/>
        <end position="374"/>
    </location>
</feature>
<feature type="compositionally biased region" description="Basic and acidic residues" evidence="1">
    <location>
        <begin position="114"/>
        <end position="142"/>
    </location>
</feature>
<dbReference type="AlphaFoldDB" id="A0A6J4NGI9"/>
<feature type="compositionally biased region" description="Basic and acidic residues" evidence="1">
    <location>
        <begin position="151"/>
        <end position="167"/>
    </location>
</feature>